<dbReference type="EMBL" id="GBEZ01001511">
    <property type="protein sequence ID" value="JAC83465.1"/>
    <property type="molecule type" value="Transcribed_RNA"/>
</dbReference>
<organism evidence="2">
    <name type="scientific">Tetraselmis sp. GSL018</name>
    <dbReference type="NCBI Taxonomy" id="582737"/>
    <lineage>
        <taxon>Eukaryota</taxon>
        <taxon>Viridiplantae</taxon>
        <taxon>Chlorophyta</taxon>
        <taxon>core chlorophytes</taxon>
        <taxon>Chlorodendrophyceae</taxon>
        <taxon>Chlorodendrales</taxon>
        <taxon>Chlorodendraceae</taxon>
        <taxon>Tetraselmis</taxon>
    </lineage>
</organism>
<dbReference type="AlphaFoldDB" id="A0A061SKN8"/>
<evidence type="ECO:0000313" key="2">
    <source>
        <dbReference type="EMBL" id="JAC83465.1"/>
    </source>
</evidence>
<proteinExistence type="predicted"/>
<feature type="non-terminal residue" evidence="2">
    <location>
        <position position="106"/>
    </location>
</feature>
<reference evidence="2" key="1">
    <citation type="submission" date="2014-05" db="EMBL/GenBank/DDBJ databases">
        <title>The transcriptome of the halophilic microalga Tetraselmis sp. GSL018 isolated from the Great Salt Lake, Utah.</title>
        <authorList>
            <person name="Jinkerson R.E."/>
            <person name="D'Adamo S."/>
            <person name="Posewitz M.C."/>
        </authorList>
    </citation>
    <scope>NUCLEOTIDE SEQUENCE</scope>
    <source>
        <strain evidence="2">GSL018</strain>
    </source>
</reference>
<accession>A0A061SKN8</accession>
<name>A0A061SKN8_9CHLO</name>
<evidence type="ECO:0000256" key="1">
    <source>
        <dbReference type="SAM" id="MobiDB-lite"/>
    </source>
</evidence>
<feature type="region of interest" description="Disordered" evidence="1">
    <location>
        <begin position="1"/>
        <end position="34"/>
    </location>
</feature>
<sequence length="106" mass="12029">TPLPEARAAEAGTGDSGSGNAQPPAAGTHPSLKKIPKLPMIRVDGRWYRARKMRETKARIYVHIPGIHNHRSEWLDKTDDRIWSGSYKGRDWRYLGEGGWEPKPKR</sequence>
<protein>
    <submittedName>
        <fullName evidence="2">Uncharacterized protein</fullName>
    </submittedName>
</protein>
<gene>
    <name evidence="2" type="ORF">TSPGSL018_3298</name>
</gene>
<feature type="non-terminal residue" evidence="2">
    <location>
        <position position="1"/>
    </location>
</feature>